<dbReference type="SMART" id="SM00360">
    <property type="entry name" value="RRM"/>
    <property type="match status" value="1"/>
</dbReference>
<keyword evidence="5" id="KW-0472">Membrane</keyword>
<dbReference type="GO" id="GO:0003729">
    <property type="term" value="F:mRNA binding"/>
    <property type="evidence" value="ECO:0007669"/>
    <property type="project" value="TreeGrafter"/>
</dbReference>
<evidence type="ECO:0000313" key="8">
    <source>
        <dbReference type="Proteomes" id="UP000268014"/>
    </source>
</evidence>
<comment type="subcellular location">
    <subcellularLocation>
        <location evidence="1">Nucleus</location>
    </subcellularLocation>
</comment>
<keyword evidence="3" id="KW-0539">Nucleus</keyword>
<dbReference type="PANTHER" id="PTHR15597:SF44">
    <property type="entry name" value="PIP-1"/>
    <property type="match status" value="1"/>
</dbReference>
<reference evidence="9" key="1">
    <citation type="submission" date="2017-02" db="UniProtKB">
        <authorList>
            <consortium name="WormBaseParasite"/>
        </authorList>
    </citation>
    <scope>IDENTIFICATION</scope>
</reference>
<keyword evidence="5" id="KW-1133">Transmembrane helix</keyword>
<dbReference type="GO" id="GO:0007399">
    <property type="term" value="P:nervous system development"/>
    <property type="evidence" value="ECO:0007669"/>
    <property type="project" value="InterPro"/>
</dbReference>
<proteinExistence type="predicted"/>
<dbReference type="PANTHER" id="PTHR15597">
    <property type="entry name" value="ATAXIN 2-BINDING PROTEIN 1-RELATED"/>
    <property type="match status" value="1"/>
</dbReference>
<dbReference type="InterPro" id="IPR035979">
    <property type="entry name" value="RBD_domain_sf"/>
</dbReference>
<feature type="domain" description="RRM" evidence="6">
    <location>
        <begin position="53"/>
        <end position="124"/>
    </location>
</feature>
<dbReference type="STRING" id="6290.A0A0N4WAT2"/>
<dbReference type="GO" id="GO:0005737">
    <property type="term" value="C:cytoplasm"/>
    <property type="evidence" value="ECO:0007669"/>
    <property type="project" value="TreeGrafter"/>
</dbReference>
<evidence type="ECO:0000259" key="6">
    <source>
        <dbReference type="PROSITE" id="PS50102"/>
    </source>
</evidence>
<dbReference type="Pfam" id="PF00076">
    <property type="entry name" value="RRM_1"/>
    <property type="match status" value="1"/>
</dbReference>
<evidence type="ECO:0000313" key="7">
    <source>
        <dbReference type="EMBL" id="VDO32132.1"/>
    </source>
</evidence>
<evidence type="ECO:0000256" key="1">
    <source>
        <dbReference type="ARBA" id="ARBA00004123"/>
    </source>
</evidence>
<keyword evidence="2 4" id="KW-0694">RNA-binding</keyword>
<evidence type="ECO:0000256" key="3">
    <source>
        <dbReference type="ARBA" id="ARBA00023242"/>
    </source>
</evidence>
<dbReference type="InterPro" id="IPR047131">
    <property type="entry name" value="RBFOX1-like"/>
</dbReference>
<keyword evidence="8" id="KW-1185">Reference proteome</keyword>
<name>A0A0N4WAT2_HAEPC</name>
<dbReference type="GO" id="GO:0005634">
    <property type="term" value="C:nucleus"/>
    <property type="evidence" value="ECO:0007669"/>
    <property type="project" value="UniProtKB-SubCell"/>
</dbReference>
<accession>A0A0N4WAT2</accession>
<evidence type="ECO:0000256" key="5">
    <source>
        <dbReference type="SAM" id="Phobius"/>
    </source>
</evidence>
<gene>
    <name evidence="7" type="ORF">HPLM_LOCUS7509</name>
</gene>
<dbReference type="Gene3D" id="3.30.70.330">
    <property type="match status" value="1"/>
</dbReference>
<protein>
    <submittedName>
        <fullName evidence="9">RRM domain-containing protein</fullName>
    </submittedName>
</protein>
<dbReference type="InterPro" id="IPR012677">
    <property type="entry name" value="Nucleotide-bd_a/b_plait_sf"/>
</dbReference>
<evidence type="ECO:0000256" key="4">
    <source>
        <dbReference type="PROSITE-ProRule" id="PRU00176"/>
    </source>
</evidence>
<dbReference type="WBParaSite" id="HPLM_0000751701-mRNA-1">
    <property type="protein sequence ID" value="HPLM_0000751701-mRNA-1"/>
    <property type="gene ID" value="HPLM_0000751701"/>
</dbReference>
<keyword evidence="5" id="KW-0812">Transmembrane</keyword>
<dbReference type="InterPro" id="IPR000504">
    <property type="entry name" value="RRM_dom"/>
</dbReference>
<dbReference type="SUPFAM" id="SSF54928">
    <property type="entry name" value="RNA-binding domain, RBD"/>
    <property type="match status" value="1"/>
</dbReference>
<evidence type="ECO:0000313" key="9">
    <source>
        <dbReference type="WBParaSite" id="HPLM_0000751701-mRNA-1"/>
    </source>
</evidence>
<sequence length="168" mass="18742">MSSSQNFRGVREGINQRVVCGPEQKYMKSASLVFLESSLFTILLASLQFLSFFRIYVSNIPFSFRGPDLVQMFSPFGVVSNAEIVMNERGSKGFGFVTLDTKEGCEAARAALNGMVVQGRVIEVWERLVSKYAVLSIKAKLGNYCIIISTPHNLVKSHCTQLAIRIEY</sequence>
<evidence type="ECO:0000256" key="2">
    <source>
        <dbReference type="ARBA" id="ARBA00022884"/>
    </source>
</evidence>
<dbReference type="GO" id="GO:0000381">
    <property type="term" value="P:regulation of alternative mRNA splicing, via spliceosome"/>
    <property type="evidence" value="ECO:0007669"/>
    <property type="project" value="InterPro"/>
</dbReference>
<dbReference type="PROSITE" id="PS50102">
    <property type="entry name" value="RRM"/>
    <property type="match status" value="1"/>
</dbReference>
<reference evidence="7 8" key="2">
    <citation type="submission" date="2018-11" db="EMBL/GenBank/DDBJ databases">
        <authorList>
            <consortium name="Pathogen Informatics"/>
        </authorList>
    </citation>
    <scope>NUCLEOTIDE SEQUENCE [LARGE SCALE GENOMIC DNA]</scope>
    <source>
        <strain evidence="7 8">MHpl1</strain>
    </source>
</reference>
<dbReference type="EMBL" id="UZAF01016676">
    <property type="protein sequence ID" value="VDO32132.1"/>
    <property type="molecule type" value="Genomic_DNA"/>
</dbReference>
<feature type="transmembrane region" description="Helical" evidence="5">
    <location>
        <begin position="37"/>
        <end position="57"/>
    </location>
</feature>
<organism evidence="9">
    <name type="scientific">Haemonchus placei</name>
    <name type="common">Barber's pole worm</name>
    <dbReference type="NCBI Taxonomy" id="6290"/>
    <lineage>
        <taxon>Eukaryota</taxon>
        <taxon>Metazoa</taxon>
        <taxon>Ecdysozoa</taxon>
        <taxon>Nematoda</taxon>
        <taxon>Chromadorea</taxon>
        <taxon>Rhabditida</taxon>
        <taxon>Rhabditina</taxon>
        <taxon>Rhabditomorpha</taxon>
        <taxon>Strongyloidea</taxon>
        <taxon>Trichostrongylidae</taxon>
        <taxon>Haemonchus</taxon>
    </lineage>
</organism>
<dbReference type="OrthoDB" id="5382468at2759"/>
<dbReference type="AlphaFoldDB" id="A0A0N4WAT2"/>
<dbReference type="Proteomes" id="UP000268014">
    <property type="component" value="Unassembled WGS sequence"/>
</dbReference>